<organism evidence="1">
    <name type="scientific">Populus davidiana</name>
    <dbReference type="NCBI Taxonomy" id="266767"/>
    <lineage>
        <taxon>Eukaryota</taxon>
        <taxon>Viridiplantae</taxon>
        <taxon>Streptophyta</taxon>
        <taxon>Embryophyta</taxon>
        <taxon>Tracheophyta</taxon>
        <taxon>Spermatophyta</taxon>
        <taxon>Magnoliopsida</taxon>
        <taxon>eudicotyledons</taxon>
        <taxon>Gunneridae</taxon>
        <taxon>Pentapetalae</taxon>
        <taxon>rosids</taxon>
        <taxon>fabids</taxon>
        <taxon>Malpighiales</taxon>
        <taxon>Salicaceae</taxon>
        <taxon>Saliceae</taxon>
        <taxon>Populus</taxon>
    </lineage>
</organism>
<dbReference type="EMBL" id="GILB01005003">
    <property type="protein sequence ID" value="NUU85336.1"/>
    <property type="molecule type" value="Transcribed_RNA"/>
</dbReference>
<evidence type="ECO:0000313" key="1">
    <source>
        <dbReference type="EMBL" id="NUU85336.1"/>
    </source>
</evidence>
<reference evidence="1" key="1">
    <citation type="submission" date="2020-03" db="EMBL/GenBank/DDBJ databases">
        <authorList>
            <person name="Zhang R."/>
        </authorList>
    </citation>
    <scope>NUCLEOTIDE SEQUENCE</scope>
</reference>
<accession>A0A6M2EMN3</accession>
<protein>
    <submittedName>
        <fullName evidence="1">Uncharacterized protein</fullName>
    </submittedName>
</protein>
<name>A0A6M2EMN3_9ROSI</name>
<sequence>MQGCGRSLRNYNCQITRIGSPPAIGITIFSKSPFDIVVKKNEEIVSQAVHTFHEKTSRFSTFFKSSATIWLNTILSNLSISVVIDCKKENSTLNKRIEGPER</sequence>
<dbReference type="AlphaFoldDB" id="A0A6M2EMN3"/>
<proteinExistence type="predicted"/>